<proteinExistence type="predicted"/>
<evidence type="ECO:0000313" key="3">
    <source>
        <dbReference type="Proteomes" id="UP000815677"/>
    </source>
</evidence>
<dbReference type="Pfam" id="PF02458">
    <property type="entry name" value="Transferase"/>
    <property type="match status" value="2"/>
</dbReference>
<dbReference type="Gene3D" id="3.30.559.10">
    <property type="entry name" value="Chloramphenicol acetyltransferase-like domain"/>
    <property type="match status" value="2"/>
</dbReference>
<keyword evidence="3" id="KW-1185">Reference proteome</keyword>
<name>A0ABQ0L452_MYCCL</name>
<evidence type="ECO:0000256" key="1">
    <source>
        <dbReference type="ARBA" id="ARBA00022679"/>
    </source>
</evidence>
<accession>A0ABQ0L452</accession>
<dbReference type="InterPro" id="IPR023213">
    <property type="entry name" value="CAT-like_dom_sf"/>
</dbReference>
<sequence>MHPAVAQNTSRVFPDVPASPRTVTVPLSILDASVGNFAPTGAAWIYDPPETPLDIDTLRAALVKTLNVYPQWAGQVQYTTYDPTKGHRHRSRRLEVVYGSPADPGVEFVFATSEGNVADLFPSAEQRASMGAVDITVITKLNLLPKDPLADGQTRGLPALIVQVTRFRCGGLAIALKACHPMADAQTLVTFVKDWAEIHRALLRGLPLPTITRLFEPSELDTGAAGDIDAPAPDQTLLDQAHELPVYRYDYWASSEGAPPFMAASTKIPPHLQHLADTGSIEYGPAIPWAEWDYKQPVSNYLIHFSASELSRIWEAASTPGEVVSRFDALQAHIWAALIRAHGHGQKDNASQFHFNLSLGLRERLPRPNKNMLGSPIVLARASATPQTTVKQMARDIRSTLTAFTPPRVGALLHEMAFDVDAQRMWGCCVGSRNTIVTSWVRLGVYEVDFGFRSPRFVYSVMPILEGIVQVMEAGPHQREGGEQRQWWRDGVSVSVVFTDKVLERLLGDPGFREFR</sequence>
<dbReference type="PANTHER" id="PTHR31642:SF310">
    <property type="entry name" value="FATTY ALCOHOL:CAFFEOYL-COA ACYLTRANSFERASE"/>
    <property type="match status" value="1"/>
</dbReference>
<protein>
    <recommendedName>
        <fullName evidence="4">Transferase family protein</fullName>
    </recommendedName>
</protein>
<dbReference type="InterPro" id="IPR050317">
    <property type="entry name" value="Plant_Fungal_Acyltransferase"/>
</dbReference>
<evidence type="ECO:0008006" key="4">
    <source>
        <dbReference type="Google" id="ProtNLM"/>
    </source>
</evidence>
<dbReference type="EMBL" id="DF841031">
    <property type="protein sequence ID" value="GAT45292.1"/>
    <property type="molecule type" value="Genomic_DNA"/>
</dbReference>
<dbReference type="Proteomes" id="UP000815677">
    <property type="component" value="Unassembled WGS sequence"/>
</dbReference>
<dbReference type="PANTHER" id="PTHR31642">
    <property type="entry name" value="TRICHOTHECENE 3-O-ACETYLTRANSFERASE"/>
    <property type="match status" value="1"/>
</dbReference>
<organism evidence="2 3">
    <name type="scientific">Mycena chlorophos</name>
    <name type="common">Agaric fungus</name>
    <name type="synonym">Agaricus chlorophos</name>
    <dbReference type="NCBI Taxonomy" id="658473"/>
    <lineage>
        <taxon>Eukaryota</taxon>
        <taxon>Fungi</taxon>
        <taxon>Dikarya</taxon>
        <taxon>Basidiomycota</taxon>
        <taxon>Agaricomycotina</taxon>
        <taxon>Agaricomycetes</taxon>
        <taxon>Agaricomycetidae</taxon>
        <taxon>Agaricales</taxon>
        <taxon>Marasmiineae</taxon>
        <taxon>Mycenaceae</taxon>
        <taxon>Mycena</taxon>
    </lineage>
</organism>
<gene>
    <name evidence="2" type="ORF">MCHLO_02878</name>
</gene>
<reference evidence="2" key="1">
    <citation type="submission" date="2014-09" db="EMBL/GenBank/DDBJ databases">
        <title>Genome sequence of the luminous mushroom Mycena chlorophos for searching fungal bioluminescence genes.</title>
        <authorList>
            <person name="Tanaka Y."/>
            <person name="Kasuga D."/>
            <person name="Oba Y."/>
            <person name="Hase S."/>
            <person name="Sato K."/>
            <person name="Oba Y."/>
            <person name="Sakakibara Y."/>
        </authorList>
    </citation>
    <scope>NUCLEOTIDE SEQUENCE</scope>
</reference>
<keyword evidence="1" id="KW-0808">Transferase</keyword>
<evidence type="ECO:0000313" key="2">
    <source>
        <dbReference type="EMBL" id="GAT45292.1"/>
    </source>
</evidence>